<evidence type="ECO:0000313" key="5">
    <source>
        <dbReference type="Proteomes" id="UP000027946"/>
    </source>
</evidence>
<dbReference type="STRING" id="1121324.CLIT_23c03160"/>
<keyword evidence="1 4" id="KW-0489">Methyltransferase</keyword>
<dbReference type="Proteomes" id="UP000027946">
    <property type="component" value="Unassembled WGS sequence"/>
</dbReference>
<gene>
    <name evidence="4" type="ORF">CLIT_23c03160</name>
</gene>
<dbReference type="InterPro" id="IPR004398">
    <property type="entry name" value="RNA_MeTrfase_RsmD"/>
</dbReference>
<feature type="region of interest" description="Disordered" evidence="3">
    <location>
        <begin position="1"/>
        <end position="24"/>
    </location>
</feature>
<keyword evidence="2 4" id="KW-0808">Transferase</keyword>
<organism evidence="4 5">
    <name type="scientific">Peptoclostridium litorale DSM 5388</name>
    <dbReference type="NCBI Taxonomy" id="1121324"/>
    <lineage>
        <taxon>Bacteria</taxon>
        <taxon>Bacillati</taxon>
        <taxon>Bacillota</taxon>
        <taxon>Clostridia</taxon>
        <taxon>Peptostreptococcales</taxon>
        <taxon>Peptoclostridiaceae</taxon>
        <taxon>Peptoclostridium</taxon>
    </lineage>
</organism>
<dbReference type="PIRSF" id="PIRSF004553">
    <property type="entry name" value="CHP00095"/>
    <property type="match status" value="1"/>
</dbReference>
<dbReference type="AlphaFoldDB" id="A0A069RAF0"/>
<keyword evidence="5" id="KW-1185">Reference proteome</keyword>
<proteinExistence type="predicted"/>
<dbReference type="InterPro" id="IPR029063">
    <property type="entry name" value="SAM-dependent_MTases_sf"/>
</dbReference>
<evidence type="ECO:0000256" key="3">
    <source>
        <dbReference type="SAM" id="MobiDB-lite"/>
    </source>
</evidence>
<reference evidence="4 5" key="1">
    <citation type="submission" date="2014-03" db="EMBL/GenBank/DDBJ databases">
        <title>Genome sequence of Clostridium litorale W6, DSM 5388.</title>
        <authorList>
            <person name="Poehlein A."/>
            <person name="Jagirdar A."/>
            <person name="Khonsari B."/>
            <person name="Chibani C.M."/>
            <person name="Gutierrez Gutierrez D.A."/>
            <person name="Davydova E."/>
            <person name="Alghaithi H.S."/>
            <person name="Nair K.P."/>
            <person name="Dhamotharan K."/>
            <person name="Chandran L."/>
            <person name="G W."/>
            <person name="Daniel R."/>
        </authorList>
    </citation>
    <scope>NUCLEOTIDE SEQUENCE [LARGE SCALE GENOMIC DNA]</scope>
    <source>
        <strain evidence="4 5">W6</strain>
    </source>
</reference>
<dbReference type="PANTHER" id="PTHR43542">
    <property type="entry name" value="METHYLTRANSFERASE"/>
    <property type="match status" value="1"/>
</dbReference>
<name>A0A069RAF0_PEPLI</name>
<dbReference type="PANTHER" id="PTHR43542:SF1">
    <property type="entry name" value="METHYLTRANSFERASE"/>
    <property type="match status" value="1"/>
</dbReference>
<evidence type="ECO:0000256" key="2">
    <source>
        <dbReference type="ARBA" id="ARBA00022679"/>
    </source>
</evidence>
<dbReference type="RefSeq" id="WP_038267833.1">
    <property type="nucleotide sequence ID" value="NZ_FSRH01000003.1"/>
</dbReference>
<dbReference type="OrthoDB" id="9803017at2"/>
<dbReference type="InterPro" id="IPR002052">
    <property type="entry name" value="DNA_methylase_N6_adenine_CS"/>
</dbReference>
<dbReference type="NCBIfam" id="TIGR00095">
    <property type="entry name" value="16S rRNA (guanine(966)-N(2))-methyltransferase RsmD"/>
    <property type="match status" value="1"/>
</dbReference>
<dbReference type="PROSITE" id="PS00092">
    <property type="entry name" value="N6_MTASE"/>
    <property type="match status" value="1"/>
</dbReference>
<dbReference type="GO" id="GO:0003676">
    <property type="term" value="F:nucleic acid binding"/>
    <property type="evidence" value="ECO:0007669"/>
    <property type="project" value="InterPro"/>
</dbReference>
<protein>
    <submittedName>
        <fullName evidence="4">RNA methyltransferase RsmD family</fullName>
    </submittedName>
</protein>
<dbReference type="SUPFAM" id="SSF53335">
    <property type="entry name" value="S-adenosyl-L-methionine-dependent methyltransferases"/>
    <property type="match status" value="1"/>
</dbReference>
<dbReference type="eggNOG" id="COG0742">
    <property type="taxonomic scope" value="Bacteria"/>
</dbReference>
<dbReference type="EMBL" id="JJMM01000026">
    <property type="protein sequence ID" value="KDR94044.1"/>
    <property type="molecule type" value="Genomic_DNA"/>
</dbReference>
<dbReference type="CDD" id="cd02440">
    <property type="entry name" value="AdoMet_MTases"/>
    <property type="match status" value="1"/>
</dbReference>
<evidence type="ECO:0000313" key="4">
    <source>
        <dbReference type="EMBL" id="KDR94044.1"/>
    </source>
</evidence>
<dbReference type="GO" id="GO:0031167">
    <property type="term" value="P:rRNA methylation"/>
    <property type="evidence" value="ECO:0007669"/>
    <property type="project" value="InterPro"/>
</dbReference>
<comment type="caution">
    <text evidence="4">The sequence shown here is derived from an EMBL/GenBank/DDBJ whole genome shotgun (WGS) entry which is preliminary data.</text>
</comment>
<sequence>MRVISGTARGLKLQSPKGLSTRPTTDRVKESMFNIISFRVRESRVLDVFAGSGALGIEALSRGADSCTFVDSSRESIEIINENLKKARLGDRAEVISSKVESALSRLSGGKFDMIFMDPPYCKGFIEPVLSSIVENSVLDAGGIVVVEHDSSDKTPQSVKGLVKSDERTYGGTTISFYEMED</sequence>
<evidence type="ECO:0000256" key="1">
    <source>
        <dbReference type="ARBA" id="ARBA00022603"/>
    </source>
</evidence>
<accession>A0A069RAF0</accession>
<dbReference type="Gene3D" id="3.40.50.150">
    <property type="entry name" value="Vaccinia Virus protein VP39"/>
    <property type="match status" value="1"/>
</dbReference>
<dbReference type="GO" id="GO:0008168">
    <property type="term" value="F:methyltransferase activity"/>
    <property type="evidence" value="ECO:0007669"/>
    <property type="project" value="UniProtKB-KW"/>
</dbReference>
<dbReference type="Pfam" id="PF03602">
    <property type="entry name" value="Cons_hypoth95"/>
    <property type="match status" value="1"/>
</dbReference>